<dbReference type="EMBL" id="JAJGNP010000015">
    <property type="protein sequence ID" value="MCC4234071.1"/>
    <property type="molecule type" value="Genomic_DNA"/>
</dbReference>
<evidence type="ECO:0000256" key="2">
    <source>
        <dbReference type="ARBA" id="ARBA00022691"/>
    </source>
</evidence>
<dbReference type="Gene3D" id="3.40.50.150">
    <property type="entry name" value="Vaccinia Virus protein VP39"/>
    <property type="match status" value="1"/>
</dbReference>
<gene>
    <name evidence="4" type="ORF">LL253_15435</name>
</gene>
<keyword evidence="2" id="KW-0949">S-adenosyl-L-methionine</keyword>
<proteinExistence type="predicted"/>
<evidence type="ECO:0000256" key="1">
    <source>
        <dbReference type="ARBA" id="ARBA00022603"/>
    </source>
</evidence>
<dbReference type="InterPro" id="IPR002052">
    <property type="entry name" value="DNA_methylase_N6_adenine_CS"/>
</dbReference>
<dbReference type="Proteomes" id="UP001198830">
    <property type="component" value="Unassembled WGS sequence"/>
</dbReference>
<evidence type="ECO:0000259" key="3">
    <source>
        <dbReference type="Pfam" id="PF05175"/>
    </source>
</evidence>
<dbReference type="GO" id="GO:0032259">
    <property type="term" value="P:methylation"/>
    <property type="evidence" value="ECO:0007669"/>
    <property type="project" value="UniProtKB-KW"/>
</dbReference>
<comment type="caution">
    <text evidence="4">The sequence shown here is derived from an EMBL/GenBank/DDBJ whole genome shotgun (WGS) entry which is preliminary data.</text>
</comment>
<sequence length="377" mass="39791">MDAIYTPPDLAEFVAAAVSRGAPRSIADFAAGDGALLRAAAARWPNASLFGSDVDVQAVQTIKSLVPGCISAQHDFLAKSSDGALTGRLFDLILLNPPFSSRGNTRHTVDVKGVTHHASKALAFAARALRFLAPGGEIVAILPASVMVSERDAALLAALEESGSVEQIGDIRRAAFKSHAVAVVVLRMSHNCMAKCAKEKPVLVSLRPFSVEISRGSVSMHEYVAAATGPRFIHTTDMREGILLPSERRAAGELRRVQGPAVLISRVGRPAKGKIVLLPDHEAVLSDCVIAMRTFPRGREADLFELLTANWETLKSAYGGSCAPYTTLKRLAAALLRLGISSTIVTAGSARVSDEKGKSHRSAGAANVESVRVGVMG</sequence>
<dbReference type="GO" id="GO:0008168">
    <property type="term" value="F:methyltransferase activity"/>
    <property type="evidence" value="ECO:0007669"/>
    <property type="project" value="UniProtKB-KW"/>
</dbReference>
<accession>A0ABS8H954</accession>
<organism evidence="4 5">
    <name type="scientific">Sphingobium soli</name>
    <dbReference type="NCBI Taxonomy" id="1591116"/>
    <lineage>
        <taxon>Bacteria</taxon>
        <taxon>Pseudomonadati</taxon>
        <taxon>Pseudomonadota</taxon>
        <taxon>Alphaproteobacteria</taxon>
        <taxon>Sphingomonadales</taxon>
        <taxon>Sphingomonadaceae</taxon>
        <taxon>Sphingobium</taxon>
    </lineage>
</organism>
<keyword evidence="1 4" id="KW-0489">Methyltransferase</keyword>
<feature type="domain" description="Methyltransferase small" evidence="3">
    <location>
        <begin position="22"/>
        <end position="139"/>
    </location>
</feature>
<keyword evidence="1 4" id="KW-0808">Transferase</keyword>
<dbReference type="PROSITE" id="PS00092">
    <property type="entry name" value="N6_MTASE"/>
    <property type="match status" value="1"/>
</dbReference>
<evidence type="ECO:0000313" key="5">
    <source>
        <dbReference type="Proteomes" id="UP001198830"/>
    </source>
</evidence>
<name>A0ABS8H954_9SPHN</name>
<reference evidence="4 5" key="1">
    <citation type="submission" date="2021-10" db="EMBL/GenBank/DDBJ databases">
        <title>The diversity and Nitrogen Metabolism of Culturable Nitrate-Utilizing Bacteria Within the Oxygen Minimum Zone of the Changjiang (Yangtze River)Estuary.</title>
        <authorList>
            <person name="Zhang D."/>
            <person name="Zheng J."/>
            <person name="Liu S."/>
            <person name="He W."/>
        </authorList>
    </citation>
    <scope>NUCLEOTIDE SEQUENCE [LARGE SCALE GENOMIC DNA]</scope>
    <source>
        <strain evidence="4 5">FXH275-2</strain>
    </source>
</reference>
<dbReference type="RefSeq" id="WP_228227710.1">
    <property type="nucleotide sequence ID" value="NZ_JAJGNP010000015.1"/>
</dbReference>
<dbReference type="PRINTS" id="PR00507">
    <property type="entry name" value="N12N6MTFRASE"/>
</dbReference>
<keyword evidence="5" id="KW-1185">Reference proteome</keyword>
<evidence type="ECO:0000313" key="4">
    <source>
        <dbReference type="EMBL" id="MCC4234071.1"/>
    </source>
</evidence>
<dbReference type="SUPFAM" id="SSF53335">
    <property type="entry name" value="S-adenosyl-L-methionine-dependent methyltransferases"/>
    <property type="match status" value="1"/>
</dbReference>
<dbReference type="Pfam" id="PF05175">
    <property type="entry name" value="MTS"/>
    <property type="match status" value="1"/>
</dbReference>
<protein>
    <submittedName>
        <fullName evidence="4">Methyltransferase</fullName>
    </submittedName>
</protein>
<dbReference type="InterPro" id="IPR007848">
    <property type="entry name" value="Small_mtfrase_dom"/>
</dbReference>
<dbReference type="InterPro" id="IPR029063">
    <property type="entry name" value="SAM-dependent_MTases_sf"/>
</dbReference>